<dbReference type="GO" id="GO:0005506">
    <property type="term" value="F:iron ion binding"/>
    <property type="evidence" value="ECO:0007669"/>
    <property type="project" value="InterPro"/>
</dbReference>
<keyword evidence="10" id="KW-1185">Reference proteome</keyword>
<evidence type="ECO:0000256" key="3">
    <source>
        <dbReference type="ARBA" id="ARBA00022989"/>
    </source>
</evidence>
<dbReference type="GO" id="GO:0006643">
    <property type="term" value="P:membrane lipid metabolic process"/>
    <property type="evidence" value="ECO:0007669"/>
    <property type="project" value="TreeGrafter"/>
</dbReference>
<feature type="domain" description="Fatty acid hydroxylase" evidence="8">
    <location>
        <begin position="82"/>
        <end position="216"/>
    </location>
</feature>
<keyword evidence="6 7" id="KW-0472">Membrane</keyword>
<dbReference type="GO" id="GO:0050479">
    <property type="term" value="F:glyceryl-ether monooxygenase activity"/>
    <property type="evidence" value="ECO:0007669"/>
    <property type="project" value="TreeGrafter"/>
</dbReference>
<feature type="transmembrane region" description="Helical" evidence="7">
    <location>
        <begin position="6"/>
        <end position="25"/>
    </location>
</feature>
<evidence type="ECO:0000256" key="7">
    <source>
        <dbReference type="SAM" id="Phobius"/>
    </source>
</evidence>
<dbReference type="GO" id="GO:0012505">
    <property type="term" value="C:endomembrane system"/>
    <property type="evidence" value="ECO:0007669"/>
    <property type="project" value="UniProtKB-SubCell"/>
</dbReference>
<evidence type="ECO:0000256" key="5">
    <source>
        <dbReference type="ARBA" id="ARBA00023098"/>
    </source>
</evidence>
<keyword evidence="5" id="KW-0443">Lipid metabolism</keyword>
<evidence type="ECO:0000313" key="10">
    <source>
        <dbReference type="Proteomes" id="UP000414136"/>
    </source>
</evidence>
<evidence type="ECO:0000313" key="9">
    <source>
        <dbReference type="EMBL" id="VVE75699.1"/>
    </source>
</evidence>
<evidence type="ECO:0000256" key="2">
    <source>
        <dbReference type="ARBA" id="ARBA00022692"/>
    </source>
</evidence>
<dbReference type="PANTHER" id="PTHR21624">
    <property type="entry name" value="STEROL DESATURASE-RELATED PROTEIN"/>
    <property type="match status" value="1"/>
</dbReference>
<accession>A0A5E5APQ1</accession>
<reference evidence="9 10" key="1">
    <citation type="submission" date="2019-08" db="EMBL/GenBank/DDBJ databases">
        <authorList>
            <person name="Peeters C."/>
        </authorList>
    </citation>
    <scope>NUCLEOTIDE SEQUENCE [LARGE SCALE GENOMIC DNA]</scope>
    <source>
        <strain evidence="9 10">LMG 31118</strain>
    </source>
</reference>
<gene>
    <name evidence="9" type="ORF">PCA31118_05041</name>
</gene>
<dbReference type="GO" id="GO:0008610">
    <property type="term" value="P:lipid biosynthetic process"/>
    <property type="evidence" value="ECO:0007669"/>
    <property type="project" value="InterPro"/>
</dbReference>
<dbReference type="GO" id="GO:0016020">
    <property type="term" value="C:membrane"/>
    <property type="evidence" value="ECO:0007669"/>
    <property type="project" value="GOC"/>
</dbReference>
<dbReference type="AlphaFoldDB" id="A0A5E5APQ1"/>
<keyword evidence="4" id="KW-0560">Oxidoreductase</keyword>
<comment type="subcellular location">
    <subcellularLocation>
        <location evidence="1">Endomembrane system</location>
        <topology evidence="1">Multi-pass membrane protein</topology>
    </subcellularLocation>
</comment>
<evidence type="ECO:0000256" key="6">
    <source>
        <dbReference type="ARBA" id="ARBA00023136"/>
    </source>
</evidence>
<dbReference type="EMBL" id="CABPSQ010000017">
    <property type="protein sequence ID" value="VVE75699.1"/>
    <property type="molecule type" value="Genomic_DNA"/>
</dbReference>
<sequence length="348" mass="39214">MNVELILLALAPVFVLCIGIEAWYWRGRRPGMYSLRDTLSNATLALMHQGADKLAWLLVVPFYAWLYDHYRVYTMPAGWVGFVLLFLVQDFLYYVFHRASHRIRWLWAAHVVHHSSERLNLSTAFRQSLMYPVAGMWLFWTPMALIGFTPVQIVGVVLLNLAFQFFVHTQAIPKLGWLEYVLNTPSIHRAHHARNPRYIDRNYAGVLVIWDRLFGSYVEESDAEPCEFGIVDQIHTHNPITLTFHEWRTMARDVVTTPGWRNKWMALFGPPEWRRANGSGAGASAGLGTLTSASGALEGGGGAAETVADGGPLGRVGQSFEQNVRDVGAVEASQHRVQIGRERGGRGR</sequence>
<dbReference type="Proteomes" id="UP000414136">
    <property type="component" value="Unassembled WGS sequence"/>
</dbReference>
<feature type="transmembrane region" description="Helical" evidence="7">
    <location>
        <begin position="77"/>
        <end position="96"/>
    </location>
</feature>
<dbReference type="InterPro" id="IPR006694">
    <property type="entry name" value="Fatty_acid_hydroxylase"/>
</dbReference>
<name>A0A5E5APQ1_9BURK</name>
<dbReference type="InterPro" id="IPR051689">
    <property type="entry name" value="Sterol_desaturase/TMEM195"/>
</dbReference>
<organism evidence="9 10">
    <name type="scientific">Pandoraea captiosa</name>
    <dbReference type="NCBI Taxonomy" id="2508302"/>
    <lineage>
        <taxon>Bacteria</taxon>
        <taxon>Pseudomonadati</taxon>
        <taxon>Pseudomonadota</taxon>
        <taxon>Betaproteobacteria</taxon>
        <taxon>Burkholderiales</taxon>
        <taxon>Burkholderiaceae</taxon>
        <taxon>Pandoraea</taxon>
    </lineage>
</organism>
<proteinExistence type="predicted"/>
<evidence type="ECO:0000259" key="8">
    <source>
        <dbReference type="Pfam" id="PF04116"/>
    </source>
</evidence>
<keyword evidence="2 7" id="KW-0812">Transmembrane</keyword>
<evidence type="ECO:0000256" key="4">
    <source>
        <dbReference type="ARBA" id="ARBA00023002"/>
    </source>
</evidence>
<evidence type="ECO:0000256" key="1">
    <source>
        <dbReference type="ARBA" id="ARBA00004127"/>
    </source>
</evidence>
<protein>
    <submittedName>
        <fullName evidence="9">C-5 sterol desaturase</fullName>
    </submittedName>
</protein>
<dbReference type="Pfam" id="PF04116">
    <property type="entry name" value="FA_hydroxylase"/>
    <property type="match status" value="1"/>
</dbReference>
<keyword evidence="3 7" id="KW-1133">Transmembrane helix</keyword>
<feature type="transmembrane region" description="Helical" evidence="7">
    <location>
        <begin position="137"/>
        <end position="163"/>
    </location>
</feature>
<dbReference type="PANTHER" id="PTHR21624:SF1">
    <property type="entry name" value="ALKYLGLYCEROL MONOOXYGENASE"/>
    <property type="match status" value="1"/>
</dbReference>